<dbReference type="Proteomes" id="UP000628775">
    <property type="component" value="Unassembled WGS sequence"/>
</dbReference>
<feature type="transmembrane region" description="Helical" evidence="1">
    <location>
        <begin position="416"/>
        <end position="440"/>
    </location>
</feature>
<keyword evidence="1" id="KW-1133">Transmembrane helix</keyword>
<feature type="transmembrane region" description="Helical" evidence="1">
    <location>
        <begin position="58"/>
        <end position="79"/>
    </location>
</feature>
<dbReference type="AlphaFoldDB" id="A0A8J2VJR0"/>
<feature type="transmembrane region" description="Helical" evidence="1">
    <location>
        <begin position="5"/>
        <end position="22"/>
    </location>
</feature>
<feature type="transmembrane region" description="Helical" evidence="1">
    <location>
        <begin position="99"/>
        <end position="127"/>
    </location>
</feature>
<proteinExistence type="predicted"/>
<keyword evidence="3" id="KW-1185">Reference proteome</keyword>
<feature type="transmembrane region" description="Helical" evidence="1">
    <location>
        <begin position="257"/>
        <end position="278"/>
    </location>
</feature>
<feature type="transmembrane region" description="Helical" evidence="1">
    <location>
        <begin position="298"/>
        <end position="319"/>
    </location>
</feature>
<protein>
    <submittedName>
        <fullName evidence="2">2-keto-3-deoxygluconate permease</fullName>
    </submittedName>
</protein>
<comment type="caution">
    <text evidence="2">The sequence shown here is derived from an EMBL/GenBank/DDBJ whole genome shotgun (WGS) entry which is preliminary data.</text>
</comment>
<feature type="transmembrane region" description="Helical" evidence="1">
    <location>
        <begin position="28"/>
        <end position="46"/>
    </location>
</feature>
<evidence type="ECO:0000313" key="2">
    <source>
        <dbReference type="EMBL" id="GGE26962.1"/>
    </source>
</evidence>
<dbReference type="EMBL" id="BMIR01000001">
    <property type="protein sequence ID" value="GGE26962.1"/>
    <property type="molecule type" value="Genomic_DNA"/>
</dbReference>
<feature type="transmembrane region" description="Helical" evidence="1">
    <location>
        <begin position="339"/>
        <end position="367"/>
    </location>
</feature>
<dbReference type="Pfam" id="PF02447">
    <property type="entry name" value="GntP_permease"/>
    <property type="match status" value="1"/>
</dbReference>
<dbReference type="GO" id="GO:0015128">
    <property type="term" value="F:gluconate transmembrane transporter activity"/>
    <property type="evidence" value="ECO:0007669"/>
    <property type="project" value="InterPro"/>
</dbReference>
<dbReference type="PANTHER" id="PTHR30354:SF26">
    <property type="entry name" value="TRANSPORTER, PUTATIVE-RELATED"/>
    <property type="match status" value="1"/>
</dbReference>
<dbReference type="NCBIfam" id="TIGR00791">
    <property type="entry name" value="gntP"/>
    <property type="match status" value="1"/>
</dbReference>
<feature type="transmembrane region" description="Helical" evidence="1">
    <location>
        <begin position="379"/>
        <end position="396"/>
    </location>
</feature>
<dbReference type="GO" id="GO:0005886">
    <property type="term" value="C:plasma membrane"/>
    <property type="evidence" value="ECO:0007669"/>
    <property type="project" value="TreeGrafter"/>
</dbReference>
<dbReference type="InterPro" id="IPR003474">
    <property type="entry name" value="Glcn_transporter"/>
</dbReference>
<dbReference type="PIRSF" id="PIRSF002746">
    <property type="entry name" value="Gluconate_transporter"/>
    <property type="match status" value="1"/>
</dbReference>
<reference evidence="2" key="2">
    <citation type="submission" date="2020-09" db="EMBL/GenBank/DDBJ databases">
        <authorList>
            <person name="Sun Q."/>
            <person name="Zhou Y."/>
        </authorList>
    </citation>
    <scope>NUCLEOTIDE SEQUENCE</scope>
    <source>
        <strain evidence="2">CGMCC 1.15371</strain>
    </source>
</reference>
<dbReference type="PANTHER" id="PTHR30354">
    <property type="entry name" value="GNT FAMILY GLUCONATE TRANSPORTER"/>
    <property type="match status" value="1"/>
</dbReference>
<name>A0A8J2VJR0_9BACL</name>
<reference evidence="2" key="1">
    <citation type="journal article" date="2014" name="Int. J. Syst. Evol. Microbiol.">
        <title>Complete genome sequence of Corynebacterium casei LMG S-19264T (=DSM 44701T), isolated from a smear-ripened cheese.</title>
        <authorList>
            <consortium name="US DOE Joint Genome Institute (JGI-PGF)"/>
            <person name="Walter F."/>
            <person name="Albersmeier A."/>
            <person name="Kalinowski J."/>
            <person name="Ruckert C."/>
        </authorList>
    </citation>
    <scope>NUCLEOTIDE SEQUENCE</scope>
    <source>
        <strain evidence="2">CGMCC 1.15371</strain>
    </source>
</reference>
<dbReference type="RefSeq" id="WP_188687899.1">
    <property type="nucleotide sequence ID" value="NZ_BMIR01000001.1"/>
</dbReference>
<evidence type="ECO:0000256" key="1">
    <source>
        <dbReference type="SAM" id="Phobius"/>
    </source>
</evidence>
<accession>A0A8J2VJR0</accession>
<feature type="transmembrane region" description="Helical" evidence="1">
    <location>
        <begin position="222"/>
        <end position="245"/>
    </location>
</feature>
<keyword evidence="1" id="KW-0472">Membrane</keyword>
<keyword evidence="1" id="KW-0812">Transmembrane</keyword>
<sequence>MNIYLLIITVVAIAIVILGVSWWKWHAYISLTVASLFLAIMSGMSMDKIATSYETGVGDVLGHLVGILALGTILGKMMSDSGAGMQVADFFAKRFGVKYLPWAMLVSGFIIGIPVFFEVGIVILLPLVISIHKTTKQNILLIALPVIAGLSIVHGLVPPHPGALTAISLYKANLGMVLLYSLIIAIPASIIAGPLFAKWVYKRVIPEGEPELIRIKTVSQQLPSTGISFFIILLPVLLMLLTVITGYAHLPSPLTKFFAFIGSPVIALLISCFAAFYLLGKRQGTDKHRIKKLVDECLLPVSSIILIIGAGGGFKQILVDSGVGTAISQMSEHLSLSPIVLAFLVASLIRIATGSATVALTTAAGIVSPIIQHMSGVNLELLVIATGAGSLIFSHVNDAGFWLVKEYLGLTVKETFKTWTVLETLLSLIAFAGALIINLFV</sequence>
<feature type="transmembrane region" description="Helical" evidence="1">
    <location>
        <begin position="139"/>
        <end position="157"/>
    </location>
</feature>
<evidence type="ECO:0000313" key="3">
    <source>
        <dbReference type="Proteomes" id="UP000628775"/>
    </source>
</evidence>
<gene>
    <name evidence="2" type="ORF">GCM10011391_01640</name>
</gene>
<organism evidence="2 3">
    <name type="scientific">Pullulanibacillus camelliae</name>
    <dbReference type="NCBI Taxonomy" id="1707096"/>
    <lineage>
        <taxon>Bacteria</taxon>
        <taxon>Bacillati</taxon>
        <taxon>Bacillota</taxon>
        <taxon>Bacilli</taxon>
        <taxon>Bacillales</taxon>
        <taxon>Sporolactobacillaceae</taxon>
        <taxon>Pullulanibacillus</taxon>
    </lineage>
</organism>
<feature type="transmembrane region" description="Helical" evidence="1">
    <location>
        <begin position="177"/>
        <end position="201"/>
    </location>
</feature>